<feature type="compositionally biased region" description="Acidic residues" evidence="6">
    <location>
        <begin position="88"/>
        <end position="104"/>
    </location>
</feature>
<dbReference type="GO" id="GO:0016787">
    <property type="term" value="F:hydrolase activity"/>
    <property type="evidence" value="ECO:0007669"/>
    <property type="project" value="UniProtKB-KW"/>
</dbReference>
<dbReference type="Gene3D" id="3.40.50.10810">
    <property type="entry name" value="Tandem AAA-ATPase domain"/>
    <property type="match status" value="1"/>
</dbReference>
<evidence type="ECO:0000256" key="5">
    <source>
        <dbReference type="ARBA" id="ARBA00022840"/>
    </source>
</evidence>
<keyword evidence="4" id="KW-0378">Hydrolase</keyword>
<dbReference type="Proteomes" id="UP000242519">
    <property type="component" value="Unassembled WGS sequence"/>
</dbReference>
<keyword evidence="9" id="KW-1185">Reference proteome</keyword>
<evidence type="ECO:0000256" key="1">
    <source>
        <dbReference type="ARBA" id="ARBA00022603"/>
    </source>
</evidence>
<dbReference type="STRING" id="503106.A0A218YR08"/>
<evidence type="ECO:0000256" key="3">
    <source>
        <dbReference type="ARBA" id="ARBA00022741"/>
    </source>
</evidence>
<dbReference type="CDD" id="cd18793">
    <property type="entry name" value="SF2_C_SNF"/>
    <property type="match status" value="1"/>
</dbReference>
<organism evidence="8 9">
    <name type="scientific">Diplocarpon coronariae</name>
    <dbReference type="NCBI Taxonomy" id="2795749"/>
    <lineage>
        <taxon>Eukaryota</taxon>
        <taxon>Fungi</taxon>
        <taxon>Dikarya</taxon>
        <taxon>Ascomycota</taxon>
        <taxon>Pezizomycotina</taxon>
        <taxon>Leotiomycetes</taxon>
        <taxon>Helotiales</taxon>
        <taxon>Drepanopezizaceae</taxon>
        <taxon>Diplocarpon</taxon>
    </lineage>
</organism>
<dbReference type="Gene3D" id="3.40.50.150">
    <property type="entry name" value="Vaccinia Virus protein VP39"/>
    <property type="match status" value="1"/>
</dbReference>
<keyword evidence="2" id="KW-0808">Transferase</keyword>
<dbReference type="GO" id="GO:0008168">
    <property type="term" value="F:methyltransferase activity"/>
    <property type="evidence" value="ECO:0007669"/>
    <property type="project" value="UniProtKB-KW"/>
</dbReference>
<keyword evidence="1" id="KW-0489">Methyltransferase</keyword>
<name>A0A218YR08_9HELO</name>
<feature type="region of interest" description="Disordered" evidence="6">
    <location>
        <begin position="64"/>
        <end position="173"/>
    </location>
</feature>
<dbReference type="OrthoDB" id="423221at2759"/>
<dbReference type="InterPro" id="IPR014001">
    <property type="entry name" value="Helicase_ATP-bd"/>
</dbReference>
<dbReference type="InterPro" id="IPR050628">
    <property type="entry name" value="SNF2_RAD54_helicase_TF"/>
</dbReference>
<keyword evidence="3" id="KW-0547">Nucleotide-binding</keyword>
<dbReference type="InterPro" id="IPR038718">
    <property type="entry name" value="SNF2-like_sf"/>
</dbReference>
<dbReference type="Pfam" id="PF00145">
    <property type="entry name" value="DNA_methylase"/>
    <property type="match status" value="1"/>
</dbReference>
<dbReference type="GO" id="GO:0005524">
    <property type="term" value="F:ATP binding"/>
    <property type="evidence" value="ECO:0007669"/>
    <property type="project" value="UniProtKB-KW"/>
</dbReference>
<dbReference type="PANTHER" id="PTHR45626">
    <property type="entry name" value="TRANSCRIPTION TERMINATION FACTOR 2-RELATED"/>
    <property type="match status" value="1"/>
</dbReference>
<evidence type="ECO:0000313" key="9">
    <source>
        <dbReference type="Proteomes" id="UP000242519"/>
    </source>
</evidence>
<dbReference type="SMART" id="SM00487">
    <property type="entry name" value="DEXDc"/>
    <property type="match status" value="1"/>
</dbReference>
<dbReference type="GO" id="GO:0032259">
    <property type="term" value="P:methylation"/>
    <property type="evidence" value="ECO:0007669"/>
    <property type="project" value="UniProtKB-KW"/>
</dbReference>
<feature type="domain" description="Helicase ATP-binding" evidence="7">
    <location>
        <begin position="1370"/>
        <end position="1775"/>
    </location>
</feature>
<dbReference type="InterPro" id="IPR029063">
    <property type="entry name" value="SAM-dependent_MTases_sf"/>
</dbReference>
<evidence type="ECO:0000256" key="2">
    <source>
        <dbReference type="ARBA" id="ARBA00022679"/>
    </source>
</evidence>
<dbReference type="SUPFAM" id="SSF52540">
    <property type="entry name" value="P-loop containing nucleoside triphosphate hydrolases"/>
    <property type="match status" value="2"/>
</dbReference>
<sequence>MPFRSRKKPAGKLAAKTKPRLQASQALLALVSKPIRPTRAAAKCNGSGPSIYVNLDVNDEDLEMKDANDLENGDEIIPGGTFGAGSKEDEDEDMLDADCSEDISDTDHSDAEVDGPPPTKRARTKSTNSKAKSSPKARVASKRKASTRFKTITTSDADTNSEANEDVVPGLKSSKKTILKLPPRPGRPANIFSGEVAVFDKAAQLEARMIAYDESEEDDQGGDGDDTLAKPTQGTKKVYDHSPGYRAHLKPLWTIREMFDDLAANLKKSGFTDIANMMDARPLKVGTFCSGTEAPILAMRMLKDSLAEQGLKFNFEQLISAEIHPAKAAFIERNFKCPLIARDIMEFSRQALGDKVNKFESEWTVTTAYGGKAKVPGDLDVLIAGFACDDFSLLNSHRKGLDDRGESGDTFYAIRHYVSRFKPKMIILENVISAPWLKAKKKRGSKKCEDEPKSILDLMEELGYAISFVKMDTKEYYLPHTRQRGYMVCILRSSYKAGDLDQQTLEFKKFLEVNFKRPASVPIEALLLDYDSPLLKLTSKDEVGYKKRASTSWEKCKLGHHDYSQKHALGNKHPITGWRPNGAKVLPDFWQPTDGLTERVLDTVDLSHARNVKYKGVDDRYQNRILELSQNVYRVEDSTKEGIMGCLTPSNQLFSTKRGGRISGIEAFATQGYDTYAASFDYMSESLMHDMSGNAMTSTVVGTFMFAAFIHFKNVFNFEGRSRQLDPPEADSRYLGEEYLISSESHPSSYEPVSVAYLSALANSTGRMCICEGREKTLSRALQRCKICNHISCVKCGQNPCHDYEPFEAERKSPLVFSETIKRCLPFQINLAELFPGVADSEHFQNFNKPAGISNKDWADVKNVRIKKALQSKVAYRSSRRAESWQVFYDCPAALLILEVSATCAEWLLYANVADLPLANTMRKFFKRIPIARMRPTGSDMMLGTWQLFVVSPKIFKAKMTSSGKLEESFESERGLVDFAHTLVYPIVDLDVFAAEGVKPENFEPLYRKWFDQDIRGKYLRSAICGQAWNSLHAKVTTEANQRQLFLFLHHNTGSGDPTTHYFSVSSDLSRKRYGEDVKTVANLSPDWRQLLIRAEEDKSGGLKVNGVPVDAHQGNDVKLVDITVDGYWIDLPKYQLDLSPGQLMLYSNIANNISDIQSPCGKKRTVFEASAQLASNIGSPWRLNRWVPIVRSNQNLIWNSILYALEKKLVLPGHREADNSWVHHDENVSECTSCSPPLPQMVWFLNGKGKPEPTENPEMASIHERAVKNCPVPIEALVRLSDDGRLNFKVGVDPTTLVHQAKAMLLTGGNSRSKATLASSICTSYRLVTDDGKNATPSLTEFLVQNTSKVLPDPAFIEPLSPFKDFSIAPTKLVHQQASALTWMLSQESQPKFFTEVELVEGYYKEIGYRIEGKAEQDVRVAGGILAQAVGFGKTILILSAIAQHLNRIEGLVKESNAAGISGALPTKATLILVPPHLVDQWDGEVEKFMGKLYGTDQLVVIKNFNKLESLKVSQIQQATIVIVAWNLYSSERYISALSSFAGVAQPAQNTSIRAKREWYKQALKRVEEHIDQLHHNTEFKSNPASFVPFLKKKYDDNVQATSKNDAYMPSVHLTGRKYAAAQQAKDAESHTEAMDEDDSASENLQNPVSSGDEKTGKKRTRASMEISANLAAAEFKCVFNFGTQHPGRDVLESMNCPILEIFKWGRVVVDEHTYAKDSELLFLESAKTFNVWILSGTPRLGAFHDVKAMATLIGINLGRDDFASMKADVFKQKTGDLTKSELFAAFKQTPSLAWQRARWKHAQKFLDVFMRRDSVDVSAIKCHKHILAVNQSASELAMYMELNDHVLAHDFKIISTRFSGDDKSKQIKDATSGSEDGKVALFLRASSFGVPRADGDAGEVSTPNALLMCEQIAALRYNEYQDKLDHLYHELKKAYILEKKESCPLYETWKRRANANHYGDHSTTQTIKNLLTQVKREFTQETWMEYWRKANDTDKLRAHLPLFPEGQTEVTGLTHLTRSVAALRTSASHLNRISEEVTRYKRSLRVFLAVRQIQQSNPMECSKCQEQTPVSKLTLLGQCGHVICDKCELTHICGVLKNGYACNASVAEHQQISCVSLGVQTVSDITSHFGSKMDYLVDLITGWKKVDVTNYDDHGMQENNTIKPGDKILVFVQHEKTQKKVEEALRAANITFACLNKGIASASSILKNFQNEKSLSPRVLVMSTGDESAAGSNLTVARHVIFVQPLYTTGSTARQEYESAMTQAIGRSRRHGQKLSVNVYELVTTGTIEVDYQEFRRGCILERENPESDILTPLTRSASSNLHGPLSSAIASAISFDG</sequence>
<dbReference type="Gene3D" id="3.40.50.300">
    <property type="entry name" value="P-loop containing nucleotide triphosphate hydrolases"/>
    <property type="match status" value="1"/>
</dbReference>
<dbReference type="SUPFAM" id="SSF53335">
    <property type="entry name" value="S-adenosyl-L-methionine-dependent methyltransferases"/>
    <property type="match status" value="1"/>
</dbReference>
<dbReference type="InterPro" id="IPR027417">
    <property type="entry name" value="P-loop_NTPase"/>
</dbReference>
<dbReference type="EMBL" id="MZNU01000589">
    <property type="protein sequence ID" value="OWO92747.1"/>
    <property type="molecule type" value="Genomic_DNA"/>
</dbReference>
<evidence type="ECO:0000256" key="4">
    <source>
        <dbReference type="ARBA" id="ARBA00022801"/>
    </source>
</evidence>
<dbReference type="InterPro" id="IPR049730">
    <property type="entry name" value="SNF2/RAD54-like_C"/>
</dbReference>
<dbReference type="InterPro" id="IPR000330">
    <property type="entry name" value="SNF2_N"/>
</dbReference>
<feature type="compositionally biased region" description="Polar residues" evidence="6">
    <location>
        <begin position="148"/>
        <end position="162"/>
    </location>
</feature>
<comment type="caution">
    <text evidence="8">The sequence shown here is derived from an EMBL/GenBank/DDBJ whole genome shotgun (WGS) entry which is preliminary data.</text>
</comment>
<evidence type="ECO:0000259" key="7">
    <source>
        <dbReference type="SMART" id="SM00487"/>
    </source>
</evidence>
<gene>
    <name evidence="8" type="ORF">B2J93_6777</name>
</gene>
<dbReference type="Pfam" id="PF00176">
    <property type="entry name" value="SNF2-rel_dom"/>
    <property type="match status" value="1"/>
</dbReference>
<dbReference type="GO" id="GO:0005634">
    <property type="term" value="C:nucleus"/>
    <property type="evidence" value="ECO:0007669"/>
    <property type="project" value="TreeGrafter"/>
</dbReference>
<feature type="compositionally biased region" description="Acidic residues" evidence="6">
    <location>
        <begin position="64"/>
        <end position="74"/>
    </location>
</feature>
<dbReference type="InterPro" id="IPR001525">
    <property type="entry name" value="C5_MeTfrase"/>
</dbReference>
<keyword evidence="5" id="KW-0067">ATP-binding</keyword>
<reference evidence="8 9" key="1">
    <citation type="submission" date="2017-04" db="EMBL/GenBank/DDBJ databases">
        <title>Draft genome sequence of Marssonina coronaria NL1: causal agent of apple blotch.</title>
        <authorList>
            <person name="Cheng Q."/>
        </authorList>
    </citation>
    <scope>NUCLEOTIDE SEQUENCE [LARGE SCALE GENOMIC DNA]</scope>
    <source>
        <strain evidence="8 9">NL1</strain>
    </source>
</reference>
<dbReference type="PANTHER" id="PTHR45626:SF26">
    <property type="entry name" value="FAMILY HELICASE, PUTATIVE (AFU_ORTHOLOGUE AFUA_2G09120)-RELATED"/>
    <property type="match status" value="1"/>
</dbReference>
<protein>
    <recommendedName>
        <fullName evidence="7">Helicase ATP-binding domain-containing protein</fullName>
    </recommendedName>
</protein>
<feature type="region of interest" description="Disordered" evidence="6">
    <location>
        <begin position="1620"/>
        <end position="1663"/>
    </location>
</feature>
<accession>A0A218YR08</accession>
<feature type="compositionally biased region" description="Basic residues" evidence="6">
    <location>
        <begin position="133"/>
        <end position="147"/>
    </location>
</feature>
<feature type="region of interest" description="Disordered" evidence="6">
    <location>
        <begin position="214"/>
        <end position="237"/>
    </location>
</feature>
<dbReference type="GO" id="GO:0008094">
    <property type="term" value="F:ATP-dependent activity, acting on DNA"/>
    <property type="evidence" value="ECO:0007669"/>
    <property type="project" value="TreeGrafter"/>
</dbReference>
<dbReference type="GO" id="GO:0006281">
    <property type="term" value="P:DNA repair"/>
    <property type="evidence" value="ECO:0007669"/>
    <property type="project" value="TreeGrafter"/>
</dbReference>
<evidence type="ECO:0000256" key="6">
    <source>
        <dbReference type="SAM" id="MobiDB-lite"/>
    </source>
</evidence>
<evidence type="ECO:0000313" key="8">
    <source>
        <dbReference type="EMBL" id="OWO92747.1"/>
    </source>
</evidence>
<dbReference type="InParanoid" id="A0A218YR08"/>
<proteinExistence type="predicted"/>
<feature type="compositionally biased region" description="Acidic residues" evidence="6">
    <location>
        <begin position="214"/>
        <end position="226"/>
    </location>
</feature>